<reference evidence="5 6" key="1">
    <citation type="submission" date="2016-10" db="EMBL/GenBank/DDBJ databases">
        <title>Genome sequence of Rothia aeria strain JCM11412.</title>
        <authorList>
            <person name="Nambu T."/>
        </authorList>
    </citation>
    <scope>NUCLEOTIDE SEQUENCE [LARGE SCALE GENOMIC DNA]</scope>
    <source>
        <strain evidence="5 6">JCM 11412</strain>
    </source>
</reference>
<dbReference type="GO" id="GO:0003677">
    <property type="term" value="F:DNA binding"/>
    <property type="evidence" value="ECO:0007669"/>
    <property type="project" value="UniProtKB-KW"/>
</dbReference>
<keyword evidence="2" id="KW-0805">Transcription regulation</keyword>
<dbReference type="SMART" id="SM00421">
    <property type="entry name" value="HTH_LUXR"/>
    <property type="match status" value="1"/>
</dbReference>
<proteinExistence type="predicted"/>
<keyword evidence="6" id="KW-1185">Reference proteome</keyword>
<dbReference type="Proteomes" id="UP000250241">
    <property type="component" value="Chromosome"/>
</dbReference>
<evidence type="ECO:0000256" key="4">
    <source>
        <dbReference type="ARBA" id="ARBA00023163"/>
    </source>
</evidence>
<dbReference type="InterPro" id="IPR039420">
    <property type="entry name" value="WalR-like"/>
</dbReference>
<dbReference type="CDD" id="cd17535">
    <property type="entry name" value="REC_NarL-like"/>
    <property type="match status" value="1"/>
</dbReference>
<dbReference type="KEGG" id="raj:RA11412_0522"/>
<dbReference type="InterPro" id="IPR000792">
    <property type="entry name" value="Tscrpt_reg_LuxR_C"/>
</dbReference>
<dbReference type="GO" id="GO:0006355">
    <property type="term" value="P:regulation of DNA-templated transcription"/>
    <property type="evidence" value="ECO:0007669"/>
    <property type="project" value="InterPro"/>
</dbReference>
<evidence type="ECO:0000256" key="3">
    <source>
        <dbReference type="ARBA" id="ARBA00023125"/>
    </source>
</evidence>
<dbReference type="PROSITE" id="PS50043">
    <property type="entry name" value="HTH_LUXR_2"/>
    <property type="match status" value="1"/>
</dbReference>
<dbReference type="PANTHER" id="PTHR43214">
    <property type="entry name" value="TWO-COMPONENT RESPONSE REGULATOR"/>
    <property type="match status" value="1"/>
</dbReference>
<dbReference type="PROSITE" id="PS50110">
    <property type="entry name" value="RESPONSE_REGULATORY"/>
    <property type="match status" value="1"/>
</dbReference>
<dbReference type="SUPFAM" id="SSF52172">
    <property type="entry name" value="CheY-like"/>
    <property type="match status" value="1"/>
</dbReference>
<dbReference type="Pfam" id="PF00196">
    <property type="entry name" value="GerE"/>
    <property type="match status" value="1"/>
</dbReference>
<evidence type="ECO:0000313" key="6">
    <source>
        <dbReference type="Proteomes" id="UP000250241"/>
    </source>
</evidence>
<dbReference type="EMBL" id="AP017895">
    <property type="protein sequence ID" value="BAV86821.1"/>
    <property type="molecule type" value="Genomic_DNA"/>
</dbReference>
<dbReference type="GO" id="GO:0000160">
    <property type="term" value="P:phosphorelay signal transduction system"/>
    <property type="evidence" value="ECO:0007669"/>
    <property type="project" value="InterPro"/>
</dbReference>
<dbReference type="PRINTS" id="PR00038">
    <property type="entry name" value="HTHLUXR"/>
</dbReference>
<dbReference type="InterPro" id="IPR058245">
    <property type="entry name" value="NreC/VraR/RcsB-like_REC"/>
</dbReference>
<protein>
    <submittedName>
        <fullName evidence="5">Two-component system response regulator</fullName>
    </submittedName>
</protein>
<dbReference type="InterPro" id="IPR011006">
    <property type="entry name" value="CheY-like_superfamily"/>
</dbReference>
<dbReference type="AlphaFoldDB" id="A0A2Z5QWR0"/>
<keyword evidence="1" id="KW-0597">Phosphoprotein</keyword>
<organism evidence="5 6">
    <name type="scientific">Rothia aeria</name>
    <dbReference type="NCBI Taxonomy" id="172042"/>
    <lineage>
        <taxon>Bacteria</taxon>
        <taxon>Bacillati</taxon>
        <taxon>Actinomycetota</taxon>
        <taxon>Actinomycetes</taxon>
        <taxon>Micrococcales</taxon>
        <taxon>Micrococcaceae</taxon>
        <taxon>Rothia</taxon>
    </lineage>
</organism>
<dbReference type="InterPro" id="IPR001789">
    <property type="entry name" value="Sig_transdc_resp-reg_receiver"/>
</dbReference>
<dbReference type="Gene3D" id="3.40.50.2300">
    <property type="match status" value="1"/>
</dbReference>
<dbReference type="PANTHER" id="PTHR43214:SF24">
    <property type="entry name" value="TRANSCRIPTIONAL REGULATORY PROTEIN NARL-RELATED"/>
    <property type="match status" value="1"/>
</dbReference>
<dbReference type="GeneID" id="93861801"/>
<dbReference type="SMART" id="SM00448">
    <property type="entry name" value="REC"/>
    <property type="match status" value="1"/>
</dbReference>
<dbReference type="CDD" id="cd06170">
    <property type="entry name" value="LuxR_C_like"/>
    <property type="match status" value="1"/>
</dbReference>
<dbReference type="RefSeq" id="WP_128087284.1">
    <property type="nucleotide sequence ID" value="NZ_CBDEQU010000087.1"/>
</dbReference>
<keyword evidence="4" id="KW-0804">Transcription</keyword>
<evidence type="ECO:0000256" key="2">
    <source>
        <dbReference type="ARBA" id="ARBA00023015"/>
    </source>
</evidence>
<evidence type="ECO:0000256" key="1">
    <source>
        <dbReference type="ARBA" id="ARBA00022553"/>
    </source>
</evidence>
<accession>A0A2Z5QWR0</accession>
<evidence type="ECO:0000313" key="5">
    <source>
        <dbReference type="EMBL" id="BAV86821.1"/>
    </source>
</evidence>
<name>A0A2Z5QWR0_9MICC</name>
<sequence>MRIVIAEDQFLLRQGLENLFTRHGFEVVAAVDDGPSLTDAVLIHRPDVALIDIRMPPTFTDEGLRAAVQIRKQIPGQPVLILSQYVERLYVDELHMDGGLGTGYLLKDRVFDDAGFVRSVKAVAAGGVVVDPETLKELMEHRAVQQRLERLTSRELEVLTLMAEGLPNGDIAEKLFVAEKTVAKHINTLFAKLDLPDTNSNARRVQAVLHLLRNG</sequence>
<keyword evidence="3" id="KW-0238">DNA-binding</keyword>
<gene>
    <name evidence="5" type="ORF">RA11412_0522</name>
</gene>
<dbReference type="Pfam" id="PF00072">
    <property type="entry name" value="Response_reg"/>
    <property type="match status" value="1"/>
</dbReference>